<dbReference type="PANTHER" id="PTHR44688:SF16">
    <property type="entry name" value="DNA-BINDING TRANSCRIPTIONAL ACTIVATOR DEVR_DOSR"/>
    <property type="match status" value="1"/>
</dbReference>
<dbReference type="PROSITE" id="PS50043">
    <property type="entry name" value="HTH_LUXR_2"/>
    <property type="match status" value="1"/>
</dbReference>
<dbReference type="Pfam" id="PF13191">
    <property type="entry name" value="AAA_16"/>
    <property type="match status" value="1"/>
</dbReference>
<dbReference type="InterPro" id="IPR036388">
    <property type="entry name" value="WH-like_DNA-bd_sf"/>
</dbReference>
<dbReference type="Pfam" id="PF25873">
    <property type="entry name" value="WHD_MalT"/>
    <property type="match status" value="1"/>
</dbReference>
<dbReference type="InterPro" id="IPR011990">
    <property type="entry name" value="TPR-like_helical_dom_sf"/>
</dbReference>
<name>A0ABT7MYK6_9MICO</name>
<dbReference type="SMART" id="SM00421">
    <property type="entry name" value="HTH_LUXR"/>
    <property type="match status" value="1"/>
</dbReference>
<dbReference type="Gene3D" id="1.25.40.10">
    <property type="entry name" value="Tetratricopeptide repeat domain"/>
    <property type="match status" value="1"/>
</dbReference>
<evidence type="ECO:0000313" key="5">
    <source>
        <dbReference type="EMBL" id="MDL9979534.1"/>
    </source>
</evidence>
<dbReference type="PANTHER" id="PTHR44688">
    <property type="entry name" value="DNA-BINDING TRANSCRIPTIONAL ACTIVATOR DEVR_DOSR"/>
    <property type="match status" value="1"/>
</dbReference>
<dbReference type="InterPro" id="IPR027417">
    <property type="entry name" value="P-loop_NTPase"/>
</dbReference>
<dbReference type="SUPFAM" id="SSF52540">
    <property type="entry name" value="P-loop containing nucleoside triphosphate hydrolases"/>
    <property type="match status" value="1"/>
</dbReference>
<dbReference type="Gene3D" id="1.10.10.10">
    <property type="entry name" value="Winged helix-like DNA-binding domain superfamily/Winged helix DNA-binding domain"/>
    <property type="match status" value="1"/>
</dbReference>
<gene>
    <name evidence="5" type="ORF">QSV35_09310</name>
</gene>
<protein>
    <submittedName>
        <fullName evidence="5">LuxR C-terminal-related transcriptional regulator</fullName>
    </submittedName>
</protein>
<keyword evidence="3" id="KW-0804">Transcription</keyword>
<dbReference type="SUPFAM" id="SSF46894">
    <property type="entry name" value="C-terminal effector domain of the bipartite response regulators"/>
    <property type="match status" value="1"/>
</dbReference>
<dbReference type="InterPro" id="IPR016032">
    <property type="entry name" value="Sig_transdc_resp-reg_C-effctor"/>
</dbReference>
<sequence>MIERLTRSESTSIVSIVAPAGYGKTTLLTTWAARDDRPFAWISIDEYDNDPRRLLEYVARSLGAVEPMPQRVSEALDSPASSVPDTVVPRLSAAFASMTTPVVLVLDDVHLLESRESRLALSVLADHVPAGSQIVFAGRAAPPLRVARLRAEDRLLEIGADDLALSVEEAALLLRGADVVVSAAELDALYARTEGWPVGLYLAALYVRDSGLAGAPGQFSGDDRYVDEYIESEFLSRISRAQRKFLTRAAAFERMSASLCEAALDLPGASTSLAVLANSNLLLVPLDHNGRWYRFHHLFRDLLRAELERREPGMLDTLRRRAADWHLEHGEPEEAIEYSILAGDIDTVARLADTLWTPLYRRGQFATLQRWFTWLDERGGIGTRAMSAVNAALLALTTGHATAAERWSEAVDRWRYSTDGPAFDTYSSAMAALLRAMTCRHGIRRMREDADEAARLFADASELPRAVLQLQGTARALAGDLDAADAYLADAELAEPTRSVADVFANTMCQRALIALSRGDWSAAGAFVERGRSAQLEAGIEESFAAAFVAALRARIHQHRGEVATARRELQTALRLRTLLTYALPHHAVQCRLALIHVHLTLDDVATARTLMQEVDDILRRRPRLGTLVDEAEGLRSHLSALEDAGPGGASTLTTAELRVLPLLATHMSYSEIASELFLSKNTIKSQTYSLFRKLDVSSRSEAVARSRQLALLQG</sequence>
<dbReference type="CDD" id="cd06170">
    <property type="entry name" value="LuxR_C_like"/>
    <property type="match status" value="1"/>
</dbReference>
<dbReference type="EMBL" id="JASXSZ010000002">
    <property type="protein sequence ID" value="MDL9979534.1"/>
    <property type="molecule type" value="Genomic_DNA"/>
</dbReference>
<evidence type="ECO:0000259" key="4">
    <source>
        <dbReference type="PROSITE" id="PS50043"/>
    </source>
</evidence>
<accession>A0ABT7MYK6</accession>
<feature type="domain" description="HTH luxR-type" evidence="4">
    <location>
        <begin position="646"/>
        <end position="711"/>
    </location>
</feature>
<evidence type="ECO:0000313" key="6">
    <source>
        <dbReference type="Proteomes" id="UP001235064"/>
    </source>
</evidence>
<reference evidence="5 6" key="1">
    <citation type="submission" date="2023-06" db="EMBL/GenBank/DDBJ databases">
        <title>Microbacterium sp. nov., isolated from a waste landfill.</title>
        <authorList>
            <person name="Wen W."/>
        </authorList>
    </citation>
    <scope>NUCLEOTIDE SEQUENCE [LARGE SCALE GENOMIC DNA]</scope>
    <source>
        <strain evidence="5 6">ASV49</strain>
    </source>
</reference>
<evidence type="ECO:0000256" key="3">
    <source>
        <dbReference type="ARBA" id="ARBA00023163"/>
    </source>
</evidence>
<dbReference type="InterPro" id="IPR059106">
    <property type="entry name" value="WHD_MalT"/>
</dbReference>
<dbReference type="Gene3D" id="3.40.50.300">
    <property type="entry name" value="P-loop containing nucleotide triphosphate hydrolases"/>
    <property type="match status" value="1"/>
</dbReference>
<dbReference type="RefSeq" id="WP_286288427.1">
    <property type="nucleotide sequence ID" value="NZ_JASXSZ010000002.1"/>
</dbReference>
<dbReference type="Proteomes" id="UP001235064">
    <property type="component" value="Unassembled WGS sequence"/>
</dbReference>
<dbReference type="InterPro" id="IPR041664">
    <property type="entry name" value="AAA_16"/>
</dbReference>
<organism evidence="5 6">
    <name type="scientific">Microbacterium candidum</name>
    <dbReference type="NCBI Taxonomy" id="3041922"/>
    <lineage>
        <taxon>Bacteria</taxon>
        <taxon>Bacillati</taxon>
        <taxon>Actinomycetota</taxon>
        <taxon>Actinomycetes</taxon>
        <taxon>Micrococcales</taxon>
        <taxon>Microbacteriaceae</taxon>
        <taxon>Microbacterium</taxon>
    </lineage>
</organism>
<dbReference type="InterPro" id="IPR000792">
    <property type="entry name" value="Tscrpt_reg_LuxR_C"/>
</dbReference>
<keyword evidence="1" id="KW-0805">Transcription regulation</keyword>
<dbReference type="Pfam" id="PF00196">
    <property type="entry name" value="GerE"/>
    <property type="match status" value="1"/>
</dbReference>
<evidence type="ECO:0000256" key="1">
    <source>
        <dbReference type="ARBA" id="ARBA00023015"/>
    </source>
</evidence>
<keyword evidence="2" id="KW-0238">DNA-binding</keyword>
<proteinExistence type="predicted"/>
<keyword evidence="6" id="KW-1185">Reference proteome</keyword>
<comment type="caution">
    <text evidence="5">The sequence shown here is derived from an EMBL/GenBank/DDBJ whole genome shotgun (WGS) entry which is preliminary data.</text>
</comment>
<evidence type="ECO:0000256" key="2">
    <source>
        <dbReference type="ARBA" id="ARBA00023125"/>
    </source>
</evidence>